<name>A0A221MBU4_9BACI</name>
<dbReference type="EC" id="6.3.2.17" evidence="2"/>
<comment type="catalytic activity">
    <reaction evidence="9">
        <text>(6S)-5,6,7,8-tetrahydrofolyl-(gamma-L-Glu)(n) + L-glutamate + ATP = (6S)-5,6,7,8-tetrahydrofolyl-(gamma-L-Glu)(n+1) + ADP + phosphate + H(+)</text>
        <dbReference type="Rhea" id="RHEA:10580"/>
        <dbReference type="Rhea" id="RHEA-COMP:14738"/>
        <dbReference type="Rhea" id="RHEA-COMP:14740"/>
        <dbReference type="ChEBI" id="CHEBI:15378"/>
        <dbReference type="ChEBI" id="CHEBI:29985"/>
        <dbReference type="ChEBI" id="CHEBI:30616"/>
        <dbReference type="ChEBI" id="CHEBI:43474"/>
        <dbReference type="ChEBI" id="CHEBI:141005"/>
        <dbReference type="ChEBI" id="CHEBI:456216"/>
        <dbReference type="EC" id="6.3.2.17"/>
    </reaction>
</comment>
<dbReference type="SUPFAM" id="SSF53623">
    <property type="entry name" value="MurD-like peptide ligases, catalytic domain"/>
    <property type="match status" value="1"/>
</dbReference>
<dbReference type="SUPFAM" id="SSF53244">
    <property type="entry name" value="MurD-like peptide ligases, peptide-binding domain"/>
    <property type="match status" value="1"/>
</dbReference>
<keyword evidence="7" id="KW-0460">Magnesium</keyword>
<dbReference type="NCBIfam" id="TIGR01499">
    <property type="entry name" value="folC"/>
    <property type="match status" value="1"/>
</dbReference>
<dbReference type="InterPro" id="IPR004101">
    <property type="entry name" value="Mur_ligase_C"/>
</dbReference>
<dbReference type="GO" id="GO:0046872">
    <property type="term" value="F:metal ion binding"/>
    <property type="evidence" value="ECO:0007669"/>
    <property type="project" value="UniProtKB-KW"/>
</dbReference>
<dbReference type="Proteomes" id="UP000204391">
    <property type="component" value="Chromosome"/>
</dbReference>
<dbReference type="OrthoDB" id="9809356at2"/>
<dbReference type="KEGG" id="vne:CFK40_08775"/>
<dbReference type="Pfam" id="PF08245">
    <property type="entry name" value="Mur_ligase_M"/>
    <property type="match status" value="1"/>
</dbReference>
<reference evidence="13 14" key="1">
    <citation type="journal article" date="2003" name="Int. J. Syst. Evol. Microbiol.">
        <title>Virgibacillus carmonensis sp. nov., Virgibacillus necropolis sp. nov. and Virgibacillus picturae sp. nov., three novel species isolated from deteriorated mural paintings, transfer of the species of the genus salibacillus to Virgibacillus, as Virgibacillus marismortui comb. nov. and Virgibacillus salexigens comb. nov., and emended description of the genus Virgibacillus.</title>
        <authorList>
            <person name="Heyrman J."/>
            <person name="Logan N.A."/>
            <person name="Busse H.J."/>
            <person name="Balcaen A."/>
            <person name="Lebbe L."/>
            <person name="Rodriguez-Diaz M."/>
            <person name="Swings J."/>
            <person name="De Vos P."/>
        </authorList>
    </citation>
    <scope>NUCLEOTIDE SEQUENCE [LARGE SCALE GENOMIC DNA]</scope>
    <source>
        <strain evidence="13 14">LMG 19488</strain>
    </source>
</reference>
<protein>
    <recommendedName>
        <fullName evidence="2">tetrahydrofolate synthase</fullName>
        <ecNumber evidence="2">6.3.2.17</ecNumber>
    </recommendedName>
    <alternativeName>
        <fullName evidence="8">Tetrahydrofolylpolyglutamate synthase</fullName>
    </alternativeName>
</protein>
<dbReference type="AlphaFoldDB" id="A0A221MBU4"/>
<evidence type="ECO:0000256" key="10">
    <source>
        <dbReference type="PIRNR" id="PIRNR001563"/>
    </source>
</evidence>
<dbReference type="InterPro" id="IPR013221">
    <property type="entry name" value="Mur_ligase_cen"/>
</dbReference>
<keyword evidence="4" id="KW-0479">Metal-binding</keyword>
<feature type="domain" description="Mur ligase central" evidence="12">
    <location>
        <begin position="46"/>
        <end position="266"/>
    </location>
</feature>
<gene>
    <name evidence="13" type="ORF">CFK40_08775</name>
</gene>
<dbReference type="InterPro" id="IPR036615">
    <property type="entry name" value="Mur_ligase_C_dom_sf"/>
</dbReference>
<comment type="similarity">
    <text evidence="1 10">Belongs to the folylpolyglutamate synthase family.</text>
</comment>
<accession>A0A221MBU4</accession>
<keyword evidence="6 10" id="KW-0067">ATP-binding</keyword>
<evidence type="ECO:0000256" key="2">
    <source>
        <dbReference type="ARBA" id="ARBA00013025"/>
    </source>
</evidence>
<evidence type="ECO:0000259" key="12">
    <source>
        <dbReference type="Pfam" id="PF08245"/>
    </source>
</evidence>
<dbReference type="PANTHER" id="PTHR11136">
    <property type="entry name" value="FOLYLPOLYGLUTAMATE SYNTHASE-RELATED"/>
    <property type="match status" value="1"/>
</dbReference>
<organism evidence="13 14">
    <name type="scientific">Virgibacillus necropolis</name>
    <dbReference type="NCBI Taxonomy" id="163877"/>
    <lineage>
        <taxon>Bacteria</taxon>
        <taxon>Bacillati</taxon>
        <taxon>Bacillota</taxon>
        <taxon>Bacilli</taxon>
        <taxon>Bacillales</taxon>
        <taxon>Bacillaceae</taxon>
        <taxon>Virgibacillus</taxon>
    </lineage>
</organism>
<evidence type="ECO:0000313" key="14">
    <source>
        <dbReference type="Proteomes" id="UP000204391"/>
    </source>
</evidence>
<evidence type="ECO:0000256" key="3">
    <source>
        <dbReference type="ARBA" id="ARBA00022598"/>
    </source>
</evidence>
<keyword evidence="5 10" id="KW-0547">Nucleotide-binding</keyword>
<keyword evidence="3 10" id="KW-0436">Ligase</keyword>
<dbReference type="GO" id="GO:0005737">
    <property type="term" value="C:cytoplasm"/>
    <property type="evidence" value="ECO:0007669"/>
    <property type="project" value="TreeGrafter"/>
</dbReference>
<evidence type="ECO:0000313" key="13">
    <source>
        <dbReference type="EMBL" id="ASN05097.1"/>
    </source>
</evidence>
<dbReference type="InterPro" id="IPR001645">
    <property type="entry name" value="Folylpolyglutamate_synth"/>
</dbReference>
<dbReference type="Gene3D" id="3.40.1190.10">
    <property type="entry name" value="Mur-like, catalytic domain"/>
    <property type="match status" value="1"/>
</dbReference>
<dbReference type="RefSeq" id="WP_089531948.1">
    <property type="nucleotide sequence ID" value="NZ_CP022437.1"/>
</dbReference>
<evidence type="ECO:0000256" key="7">
    <source>
        <dbReference type="ARBA" id="ARBA00022842"/>
    </source>
</evidence>
<dbReference type="GO" id="GO:0004326">
    <property type="term" value="F:tetrahydrofolylpolyglutamate synthase activity"/>
    <property type="evidence" value="ECO:0007669"/>
    <property type="project" value="UniProtKB-EC"/>
</dbReference>
<feature type="domain" description="Mur ligase C-terminal" evidence="11">
    <location>
        <begin position="293"/>
        <end position="402"/>
    </location>
</feature>
<evidence type="ECO:0000256" key="6">
    <source>
        <dbReference type="ARBA" id="ARBA00022840"/>
    </source>
</evidence>
<dbReference type="PIRSF" id="PIRSF001563">
    <property type="entry name" value="Folylpolyglu_synth"/>
    <property type="match status" value="1"/>
</dbReference>
<dbReference type="GO" id="GO:0005524">
    <property type="term" value="F:ATP binding"/>
    <property type="evidence" value="ECO:0007669"/>
    <property type="project" value="UniProtKB-KW"/>
</dbReference>
<evidence type="ECO:0000256" key="5">
    <source>
        <dbReference type="ARBA" id="ARBA00022741"/>
    </source>
</evidence>
<keyword evidence="14" id="KW-1185">Reference proteome</keyword>
<evidence type="ECO:0000256" key="8">
    <source>
        <dbReference type="ARBA" id="ARBA00030592"/>
    </source>
</evidence>
<sequence length="425" mass="48316">MFNNFLEVERYFNNRKLLGIKPGLDRINTLLQLLQHPENKTKSIHVAGTNGKGSTIHYIKNALIQNNYKVGVFVSPSPNGLTNYMFINDSPIDEQTFVELLNVMYPVISILDERNNHPTEFEIITVLAFLYFAESVDFALIETGMGGREDTTNCFLPLLSIITNVSRDHMAFLGDSVHKIAYHKAGIIKYKTPAIVGPMPDEAMHVIEREASSVHANLVRYGQDFQTHGTYYTHFSWKYRLYNILNINLQMVGRHQQVNAAVAIMAIVKLIELEHFIDLDLAIKGIEKTQVPGRFELVHRKPQIIVDGAHNEAGIQSFIDTVKTVDDDTRFKHVIFAAYRDKDIPAMLKLLQGQFETITLTTFDHPRAATISELSNYVNEENVFAIEDWQKNIETVLNSSRSATDYYITGSLDFITKVKSMIAKE</sequence>
<dbReference type="EMBL" id="CP022437">
    <property type="protein sequence ID" value="ASN05097.1"/>
    <property type="molecule type" value="Genomic_DNA"/>
</dbReference>
<dbReference type="GO" id="GO:0008841">
    <property type="term" value="F:dihydrofolate synthase activity"/>
    <property type="evidence" value="ECO:0007669"/>
    <property type="project" value="TreeGrafter"/>
</dbReference>
<dbReference type="Gene3D" id="3.90.190.20">
    <property type="entry name" value="Mur ligase, C-terminal domain"/>
    <property type="match status" value="1"/>
</dbReference>
<dbReference type="InterPro" id="IPR036565">
    <property type="entry name" value="Mur-like_cat_sf"/>
</dbReference>
<evidence type="ECO:0000256" key="1">
    <source>
        <dbReference type="ARBA" id="ARBA00008276"/>
    </source>
</evidence>
<proteinExistence type="inferred from homology"/>
<dbReference type="Pfam" id="PF02875">
    <property type="entry name" value="Mur_ligase_C"/>
    <property type="match status" value="1"/>
</dbReference>
<evidence type="ECO:0000256" key="4">
    <source>
        <dbReference type="ARBA" id="ARBA00022723"/>
    </source>
</evidence>
<dbReference type="PANTHER" id="PTHR11136:SF0">
    <property type="entry name" value="DIHYDROFOLATE SYNTHETASE-RELATED"/>
    <property type="match status" value="1"/>
</dbReference>
<evidence type="ECO:0000259" key="11">
    <source>
        <dbReference type="Pfam" id="PF02875"/>
    </source>
</evidence>
<evidence type="ECO:0000256" key="9">
    <source>
        <dbReference type="ARBA" id="ARBA00047493"/>
    </source>
</evidence>